<organism evidence="4 5">
    <name type="scientific">Ramalina farinacea</name>
    <dbReference type="NCBI Taxonomy" id="258253"/>
    <lineage>
        <taxon>Eukaryota</taxon>
        <taxon>Fungi</taxon>
        <taxon>Dikarya</taxon>
        <taxon>Ascomycota</taxon>
        <taxon>Pezizomycotina</taxon>
        <taxon>Lecanoromycetes</taxon>
        <taxon>OSLEUM clade</taxon>
        <taxon>Lecanoromycetidae</taxon>
        <taxon>Lecanorales</taxon>
        <taxon>Lecanorineae</taxon>
        <taxon>Ramalinaceae</taxon>
        <taxon>Ramalina</taxon>
    </lineage>
</organism>
<sequence length="1761" mass="197195">MSHNEKAKNLQAYTVGWICAARIEYVAACELLDEEFPRLARVSPHDSNKYTLGRIGDHYVVVACLPIVQYGTASAASMAEDMLRSFESIRIGLMVGIAGGAPSPKHDIRLGDVVVGCPVGSIGGVLPYRYGKEVQGKDFEITGRLSSPPTLLLTALSQLRAIHEGEGHHIAETVRIMVTGNMRLREKYQYPGAEKDRLYQSDHTHDHETASCDAGCDCADPPVIQRPPRFPDPNDPVVHYGIIASADQLMKNATTRDKISQQYGVMCFEMEAAGLSNYFPCVVIRGICDYSDSHKNDEWQGYAAATAAAYAKELVQIIPSSRLAGSQRTTEVVSGTDSDRFRVSFMLKGLPVAGHFVDRDAEVHGIEQTLLPSKAPGRQKIHILYGLGGVGKTQLAIAYARKHRLTYSAILWVNGSSRDTVLQSLAAFGQLAGVSKGSDSTAHTTQQAPDTEVEAGAVLRWLALEENRQWLMVFDNVDRDIHSDEDIQTYDIRSFVPLPDHGSILVTTRLPSLGAIGTSTEITRLTLDQALELLSNHSGLHASSIGMNELVHQLGYLPLALVQAGTYMRATNIGCSKYLDLYENSWAGLMAETRHLRDYENGSIQSTWRISYERIKQGNPTAAQFLQLWACLDHQDMWYELISRGSKGRRGYDRLQELAESEIGFNRVMKALLDYSLIEWRQESESYSIYPVVREWCAETFSLGEEDLKMAAWDPASLEAFEHPDSAYGTASHGRESGRFAMHSELMNRKYSTEEDNAEARSEYSTLSTSSSVMQTYLQDLADNLFSAIDTTQTNPKRLQRLCKTLEQLLQQFAFRIGVEVSSGEGQRILYHVHRNRREIVNLFEQYLPDTYDDHDPPRIDLSDQIPAQEKVLDWFDEEGPNDDIVEPTNEIPDPVELADDSVGTQTHIYSELILRTSAYQWLLDAMRQELTLTTHEEHIRDAIRKEITGTLPPIPKLSTKKQIRVVKLLYIVRWDPTTFISEQRYREDPHVSLERAITLTGTLTNAQALPCVQYMQQTWPMTGERTLRLIQRLLDSREGVRTQGLLLSLQTATVIDNEIVDGGSDCTELVAWKTSQAVYVEVVGSRSSVVEIGEQLVWLSSALRSSPFAGITLCSPYIQSGDWYPGDMEGLRYRADGDSSPVVRIDFALEEGNAKPDSDGQCWHSLFRNPVIVRGFPIKERDPPLPGLEISLPIMAALVQATRAYTFDETITLKGFSSMLVPTEQSKDMTLWHHFFHLDGSRITYLEKGLSTLRVSNFSKLQASRHIVGWCRRAENCAGKPGAKYDVARSRLPRVGSDCLLEKVSLTAGKYVTSGITVTVGVRDKPVHLNSQPYVTKLNELRHNFLVFWDVEAKRGWLVNGLDGLLHLLRATFKHYETDELMKLVHEKVDIKEPENEDPSKPSTESRTYASKVLLNEKNMKLAIYRDKDNVELDSEDPGVLTRKKKFVCLEDRVEELYSILEILLDHQLEKAGQSGVRVKAHVRRRLEGWDFKDLVSGNPTMFPLVEIIETVGKGCVDFIRSIQAITLFGKGFGDILQPSDEICPHWRQLPEGKSYLAARVSDLEKIMETKNGDDMARPRRICDGISWFSPTTQYELSSCSNPCVRRHRNPVQVLLPTSRPNGLFPPRRVPLPSGRFPLHPEGAVIFGHNASVKLRRGDYGDPVEGDPTVEPLEHGSDQTTVTTSPEGSKSSENQSTVDTSLQSQVTEHGSEEIIPDPDRPASRGERECEGGSSTAVVKAESRPRALIRRTLDKLNKFIK</sequence>
<dbReference type="SUPFAM" id="SSF53167">
    <property type="entry name" value="Purine and uridine phosphorylases"/>
    <property type="match status" value="1"/>
</dbReference>
<dbReference type="SUPFAM" id="SSF52540">
    <property type="entry name" value="P-loop containing nucleoside triphosphate hydrolases"/>
    <property type="match status" value="1"/>
</dbReference>
<gene>
    <name evidence="4" type="ORF">OHK93_001550</name>
</gene>
<evidence type="ECO:0000259" key="3">
    <source>
        <dbReference type="Pfam" id="PF01048"/>
    </source>
</evidence>
<evidence type="ECO:0000313" key="5">
    <source>
        <dbReference type="Proteomes" id="UP001161017"/>
    </source>
</evidence>
<reference evidence="4" key="1">
    <citation type="journal article" date="2023" name="Genome Biol. Evol.">
        <title>First Whole Genome Sequence and Flow Cytometry Genome Size Data for the Lichen-Forming Fungus Ramalina farinacea (Ascomycota).</title>
        <authorList>
            <person name="Llewellyn T."/>
            <person name="Mian S."/>
            <person name="Hill R."/>
            <person name="Leitch I.J."/>
            <person name="Gaya E."/>
        </authorList>
    </citation>
    <scope>NUCLEOTIDE SEQUENCE</scope>
    <source>
        <strain evidence="4">LIQ254RAFAR</strain>
    </source>
</reference>
<dbReference type="PANTHER" id="PTHR46082:SF6">
    <property type="entry name" value="AAA+ ATPASE DOMAIN-CONTAINING PROTEIN-RELATED"/>
    <property type="match status" value="1"/>
</dbReference>
<dbReference type="Gene3D" id="3.40.50.1580">
    <property type="entry name" value="Nucleoside phosphorylase domain"/>
    <property type="match status" value="1"/>
</dbReference>
<dbReference type="Gene3D" id="3.40.50.300">
    <property type="entry name" value="P-loop containing nucleotide triphosphate hydrolases"/>
    <property type="match status" value="1"/>
</dbReference>
<dbReference type="Pfam" id="PF01048">
    <property type="entry name" value="PNP_UDP_1"/>
    <property type="match status" value="1"/>
</dbReference>
<keyword evidence="5" id="KW-1185">Reference proteome</keyword>
<name>A0AA43TXU3_9LECA</name>
<feature type="region of interest" description="Disordered" evidence="1">
    <location>
        <begin position="1658"/>
        <end position="1743"/>
    </location>
</feature>
<dbReference type="InterPro" id="IPR002182">
    <property type="entry name" value="NB-ARC"/>
</dbReference>
<dbReference type="InterPro" id="IPR053137">
    <property type="entry name" value="NLR-like"/>
</dbReference>
<feature type="compositionally biased region" description="Polar residues" evidence="1">
    <location>
        <begin position="1679"/>
        <end position="1709"/>
    </location>
</feature>
<dbReference type="InterPro" id="IPR000845">
    <property type="entry name" value="Nucleoside_phosphorylase_d"/>
</dbReference>
<feature type="domain" description="Nucleoside phosphorylase" evidence="3">
    <location>
        <begin position="27"/>
        <end position="308"/>
    </location>
</feature>
<dbReference type="PANTHER" id="PTHR46082">
    <property type="entry name" value="ATP/GTP-BINDING PROTEIN-RELATED"/>
    <property type="match status" value="1"/>
</dbReference>
<dbReference type="InterPro" id="IPR027417">
    <property type="entry name" value="P-loop_NTPase"/>
</dbReference>
<feature type="domain" description="NB-ARC" evidence="2">
    <location>
        <begin position="362"/>
        <end position="537"/>
    </location>
</feature>
<dbReference type="EMBL" id="JAPUFD010000011">
    <property type="protein sequence ID" value="MDI1490350.1"/>
    <property type="molecule type" value="Genomic_DNA"/>
</dbReference>
<dbReference type="GO" id="GO:0009116">
    <property type="term" value="P:nucleoside metabolic process"/>
    <property type="evidence" value="ECO:0007669"/>
    <property type="project" value="InterPro"/>
</dbReference>
<dbReference type="InterPro" id="IPR035994">
    <property type="entry name" value="Nucleoside_phosphorylase_sf"/>
</dbReference>
<evidence type="ECO:0000259" key="2">
    <source>
        <dbReference type="Pfam" id="PF00931"/>
    </source>
</evidence>
<proteinExistence type="predicted"/>
<accession>A0AA43TXU3</accession>
<dbReference type="GO" id="GO:0003824">
    <property type="term" value="F:catalytic activity"/>
    <property type="evidence" value="ECO:0007669"/>
    <property type="project" value="InterPro"/>
</dbReference>
<dbReference type="GO" id="GO:0043531">
    <property type="term" value="F:ADP binding"/>
    <property type="evidence" value="ECO:0007669"/>
    <property type="project" value="InterPro"/>
</dbReference>
<comment type="caution">
    <text evidence="4">The sequence shown here is derived from an EMBL/GenBank/DDBJ whole genome shotgun (WGS) entry which is preliminary data.</text>
</comment>
<dbReference type="Proteomes" id="UP001161017">
    <property type="component" value="Unassembled WGS sequence"/>
</dbReference>
<evidence type="ECO:0000313" key="4">
    <source>
        <dbReference type="EMBL" id="MDI1490350.1"/>
    </source>
</evidence>
<evidence type="ECO:0000256" key="1">
    <source>
        <dbReference type="SAM" id="MobiDB-lite"/>
    </source>
</evidence>
<protein>
    <submittedName>
        <fullName evidence="4">Uncharacterized protein</fullName>
    </submittedName>
</protein>
<feature type="compositionally biased region" description="Basic and acidic residues" evidence="1">
    <location>
        <begin position="1710"/>
        <end position="1731"/>
    </location>
</feature>
<dbReference type="Pfam" id="PF00931">
    <property type="entry name" value="NB-ARC"/>
    <property type="match status" value="1"/>
</dbReference>